<feature type="compositionally biased region" description="Basic and acidic residues" evidence="1">
    <location>
        <begin position="55"/>
        <end position="72"/>
    </location>
</feature>
<dbReference type="AlphaFoldDB" id="G0RX28"/>
<dbReference type="PANTHER" id="PTHR28244">
    <property type="entry name" value="RNA POLYMERASE I-SPECIFIC TRANSCRIPTION INITIATION FACTOR RRN11"/>
    <property type="match status" value="1"/>
</dbReference>
<feature type="compositionally biased region" description="Polar residues" evidence="1">
    <location>
        <begin position="14"/>
        <end position="29"/>
    </location>
</feature>
<dbReference type="eggNOG" id="ENOG502SC4N">
    <property type="taxonomic scope" value="Eukaryota"/>
</dbReference>
<sequence>MSFDKPLYGGQGKSRFQSFRSPNQSTSDIQLALAGLSGAEDEDDPRRAVKHFPHRSQDSGEDEKKYQSDNERRQRKSSRRDDDRKGHLDVMLRATEQFLAQGDIAKAAKAFAIVLQLRPRAQPIDIRLHNLWSIGSEILMRQREQLQEMDRHHTELSSFQSRSARGDSNGRRVAAPRWGSSANLSEIRSYYEILIRQFAYDQKQPNKPSALDFWLALLSCELSTIYAEHLRSIARLEADIRLQNADSAPEDIITMPTSPDTVEHLARRPCYEVADPGPQYETKEDWTRAARKDAISQRTLTRLRDVNQRMEKLMDQPPYSHNEHFLRLREITSLLSKDLTSSDPSNSRLYVAT</sequence>
<feature type="region of interest" description="Disordered" evidence="1">
    <location>
        <begin position="1"/>
        <end position="87"/>
    </location>
</feature>
<dbReference type="InterPro" id="IPR007224">
    <property type="entry name" value="TIF_Rrn11"/>
</dbReference>
<evidence type="ECO:0000256" key="1">
    <source>
        <dbReference type="SAM" id="MobiDB-lite"/>
    </source>
</evidence>
<accession>G0RX28</accession>
<dbReference type="KEGG" id="tre:TRIREDRAFT_112470"/>
<dbReference type="RefSeq" id="XP_006969817.1">
    <property type="nucleotide sequence ID" value="XM_006969755.1"/>
</dbReference>
<reference evidence="2 3" key="1">
    <citation type="journal article" date="2008" name="Nat. Biotechnol.">
        <title>Genome sequencing and analysis of the biomass-degrading fungus Trichoderma reesei (syn. Hypocrea jecorina).</title>
        <authorList>
            <person name="Martinez D."/>
            <person name="Berka R.M."/>
            <person name="Henrissat B."/>
            <person name="Saloheimo M."/>
            <person name="Arvas M."/>
            <person name="Baker S.E."/>
            <person name="Chapman J."/>
            <person name="Chertkov O."/>
            <person name="Coutinho P.M."/>
            <person name="Cullen D."/>
            <person name="Danchin E.G."/>
            <person name="Grigoriev I.V."/>
            <person name="Harris P."/>
            <person name="Jackson M."/>
            <person name="Kubicek C.P."/>
            <person name="Han C.S."/>
            <person name="Ho I."/>
            <person name="Larrondo L.F."/>
            <person name="de Leon A.L."/>
            <person name="Magnuson J.K."/>
            <person name="Merino S."/>
            <person name="Misra M."/>
            <person name="Nelson B."/>
            <person name="Putnam N."/>
            <person name="Robbertse B."/>
            <person name="Salamov A.A."/>
            <person name="Schmoll M."/>
            <person name="Terry A."/>
            <person name="Thayer N."/>
            <person name="Westerholm-Parvinen A."/>
            <person name="Schoch C.L."/>
            <person name="Yao J."/>
            <person name="Barabote R."/>
            <person name="Nelson M.A."/>
            <person name="Detter C."/>
            <person name="Bruce D."/>
            <person name="Kuske C.R."/>
            <person name="Xie G."/>
            <person name="Richardson P."/>
            <person name="Rokhsar D.S."/>
            <person name="Lucas S.M."/>
            <person name="Rubin E.M."/>
            <person name="Dunn-Coleman N."/>
            <person name="Ward M."/>
            <person name="Brettin T.S."/>
        </authorList>
    </citation>
    <scope>NUCLEOTIDE SEQUENCE [LARGE SCALE GENOMIC DNA]</scope>
    <source>
        <strain evidence="2 3">QM6a</strain>
    </source>
</reference>
<dbReference type="HOGENOM" id="CLU_027162_0_0_1"/>
<gene>
    <name evidence="2" type="ORF">TRIREDRAFT_112470</name>
</gene>
<dbReference type="GO" id="GO:0001181">
    <property type="term" value="F:RNA polymerase I general transcription initiation factor activity"/>
    <property type="evidence" value="ECO:0007669"/>
    <property type="project" value="InterPro"/>
</dbReference>
<dbReference type="OrthoDB" id="2159786at2759"/>
<organism evidence="3">
    <name type="scientific">Hypocrea jecorina (strain QM6a)</name>
    <name type="common">Trichoderma reesei</name>
    <dbReference type="NCBI Taxonomy" id="431241"/>
    <lineage>
        <taxon>Eukaryota</taxon>
        <taxon>Fungi</taxon>
        <taxon>Dikarya</taxon>
        <taxon>Ascomycota</taxon>
        <taxon>Pezizomycotina</taxon>
        <taxon>Sordariomycetes</taxon>
        <taxon>Hypocreomycetidae</taxon>
        <taxon>Hypocreales</taxon>
        <taxon>Hypocreaceae</taxon>
        <taxon>Trichoderma</taxon>
    </lineage>
</organism>
<proteinExistence type="predicted"/>
<dbReference type="Proteomes" id="UP000008984">
    <property type="component" value="Unassembled WGS sequence"/>
</dbReference>
<dbReference type="GO" id="GO:0017025">
    <property type="term" value="F:TBP-class protein binding"/>
    <property type="evidence" value="ECO:0007669"/>
    <property type="project" value="TreeGrafter"/>
</dbReference>
<name>G0RX28_HYPJQ</name>
<dbReference type="GO" id="GO:0001164">
    <property type="term" value="F:RNA polymerase I core promoter sequence-specific DNA binding"/>
    <property type="evidence" value="ECO:0007669"/>
    <property type="project" value="InterPro"/>
</dbReference>
<protein>
    <submittedName>
        <fullName evidence="2">Predicted protein</fullName>
    </submittedName>
</protein>
<keyword evidence="3" id="KW-1185">Reference proteome</keyword>
<feature type="region of interest" description="Disordered" evidence="1">
    <location>
        <begin position="150"/>
        <end position="174"/>
    </location>
</feature>
<dbReference type="InterPro" id="IPR053029">
    <property type="entry name" value="RNA_pol_I-specific_init_factor"/>
</dbReference>
<evidence type="ECO:0000313" key="2">
    <source>
        <dbReference type="EMBL" id="EGR44267.1"/>
    </source>
</evidence>
<dbReference type="GO" id="GO:0042790">
    <property type="term" value="P:nucleolar large rRNA transcription by RNA polymerase I"/>
    <property type="evidence" value="ECO:0007669"/>
    <property type="project" value="TreeGrafter"/>
</dbReference>
<evidence type="ECO:0000313" key="3">
    <source>
        <dbReference type="Proteomes" id="UP000008984"/>
    </source>
</evidence>
<dbReference type="Pfam" id="PF04090">
    <property type="entry name" value="Rrn11"/>
    <property type="match status" value="1"/>
</dbReference>
<dbReference type="EMBL" id="GL985095">
    <property type="protein sequence ID" value="EGR44267.1"/>
    <property type="molecule type" value="Genomic_DNA"/>
</dbReference>
<dbReference type="GeneID" id="18482567"/>
<dbReference type="GO" id="GO:0070860">
    <property type="term" value="C:RNA polymerase I core factor complex"/>
    <property type="evidence" value="ECO:0007669"/>
    <property type="project" value="TreeGrafter"/>
</dbReference>
<dbReference type="VEuPathDB" id="FungiDB:TRIREDRAFT_112470"/>
<dbReference type="PANTHER" id="PTHR28244:SF1">
    <property type="entry name" value="RNA POLYMERASE I-SPECIFIC TRANSCRIPTION INITIATION FACTOR RRN11"/>
    <property type="match status" value="1"/>
</dbReference>
<dbReference type="STRING" id="431241.G0RX28"/>